<dbReference type="STRING" id="717646.M2MV75"/>
<proteinExistence type="predicted"/>
<dbReference type="GO" id="GO:0050308">
    <property type="term" value="F:sugar-phosphatase activity"/>
    <property type="evidence" value="ECO:0007669"/>
    <property type="project" value="TreeGrafter"/>
</dbReference>
<dbReference type="SUPFAM" id="SSF56784">
    <property type="entry name" value="HAD-like"/>
    <property type="match status" value="1"/>
</dbReference>
<dbReference type="GeneID" id="19115929"/>
<dbReference type="AlphaFoldDB" id="M2MV75"/>
<dbReference type="Gene3D" id="3.40.50.1000">
    <property type="entry name" value="HAD superfamily/HAD-like"/>
    <property type="match status" value="1"/>
</dbReference>
<dbReference type="PANTHER" id="PTHR43481">
    <property type="entry name" value="FRUCTOSE-1-PHOSPHATE PHOSPHATASE"/>
    <property type="match status" value="1"/>
</dbReference>
<dbReference type="InterPro" id="IPR023214">
    <property type="entry name" value="HAD_sf"/>
</dbReference>
<dbReference type="Gene3D" id="1.10.150.240">
    <property type="entry name" value="Putative phosphatase, domain 2"/>
    <property type="match status" value="1"/>
</dbReference>
<accession>M2MV75</accession>
<dbReference type="OMA" id="QVHTFDG"/>
<protein>
    <recommendedName>
        <fullName evidence="3">Glycerol-3-phosphate phosphatase</fullName>
    </recommendedName>
</protein>
<dbReference type="Proteomes" id="UP000011761">
    <property type="component" value="Unassembled WGS sequence"/>
</dbReference>
<gene>
    <name evidence="1" type="ORF">BAUCODRAFT_61585</name>
</gene>
<dbReference type="eggNOG" id="KOG2914">
    <property type="taxonomic scope" value="Eukaryota"/>
</dbReference>
<evidence type="ECO:0000313" key="2">
    <source>
        <dbReference type="Proteomes" id="UP000011761"/>
    </source>
</evidence>
<dbReference type="EMBL" id="KB445550">
    <property type="protein sequence ID" value="EMD00857.1"/>
    <property type="molecule type" value="Genomic_DNA"/>
</dbReference>
<dbReference type="OrthoDB" id="40579at2759"/>
<dbReference type="RefSeq" id="XP_007672041.1">
    <property type="nucleotide sequence ID" value="XM_007673851.1"/>
</dbReference>
<evidence type="ECO:0008006" key="3">
    <source>
        <dbReference type="Google" id="ProtNLM"/>
    </source>
</evidence>
<dbReference type="InterPro" id="IPR051806">
    <property type="entry name" value="HAD-like_SPP"/>
</dbReference>
<dbReference type="InterPro" id="IPR023198">
    <property type="entry name" value="PGP-like_dom2"/>
</dbReference>
<dbReference type="PANTHER" id="PTHR43481:SF4">
    <property type="entry name" value="GLYCEROL-1-PHOSPHATE PHOSPHOHYDROLASE 1-RELATED"/>
    <property type="match status" value="1"/>
</dbReference>
<organism evidence="1 2">
    <name type="scientific">Baudoinia panamericana (strain UAMH 10762)</name>
    <name type="common">Angels' share fungus</name>
    <name type="synonym">Baudoinia compniacensis (strain UAMH 10762)</name>
    <dbReference type="NCBI Taxonomy" id="717646"/>
    <lineage>
        <taxon>Eukaryota</taxon>
        <taxon>Fungi</taxon>
        <taxon>Dikarya</taxon>
        <taxon>Ascomycota</taxon>
        <taxon>Pezizomycotina</taxon>
        <taxon>Dothideomycetes</taxon>
        <taxon>Dothideomycetidae</taxon>
        <taxon>Mycosphaerellales</taxon>
        <taxon>Teratosphaeriaceae</taxon>
        <taxon>Baudoinia</taxon>
    </lineage>
</organism>
<dbReference type="Pfam" id="PF13419">
    <property type="entry name" value="HAD_2"/>
    <property type="match status" value="1"/>
</dbReference>
<dbReference type="HOGENOM" id="CLU_045011_13_4_1"/>
<name>M2MV75_BAUPA</name>
<evidence type="ECO:0000313" key="1">
    <source>
        <dbReference type="EMBL" id="EMD00857.1"/>
    </source>
</evidence>
<sequence length="228" mass="24418">MDGTIIDSTDAIVKYWMELGKQIGQPGEVILETSHGRRSIDVLGLLAPEHANWEFVCDAEGQVPLKYGRDAVEIPGSRSILEKLESAGAPWAIVTSGTKPLVTGWLDVMKLAHPKYLVTAEDVANGKPDPACYRLGAKRLGFDDGSGREGGKRIDPSQIVVFEDAPAGVRAGKAAGYKVVGLATTHAVPKLQDAGADWIVKDMRSVTMSRWDAKSGVVTVEIKDALVP</sequence>
<dbReference type="CDD" id="cd07527">
    <property type="entry name" value="HAD_ScGPP-like"/>
    <property type="match status" value="1"/>
</dbReference>
<dbReference type="InterPro" id="IPR036412">
    <property type="entry name" value="HAD-like_sf"/>
</dbReference>
<keyword evidence="2" id="KW-1185">Reference proteome</keyword>
<dbReference type="InterPro" id="IPR041492">
    <property type="entry name" value="HAD_2"/>
</dbReference>
<reference evidence="1 2" key="1">
    <citation type="journal article" date="2012" name="PLoS Pathog.">
        <title>Diverse lifestyles and strategies of plant pathogenesis encoded in the genomes of eighteen Dothideomycetes fungi.</title>
        <authorList>
            <person name="Ohm R.A."/>
            <person name="Feau N."/>
            <person name="Henrissat B."/>
            <person name="Schoch C.L."/>
            <person name="Horwitz B.A."/>
            <person name="Barry K.W."/>
            <person name="Condon B.J."/>
            <person name="Copeland A.C."/>
            <person name="Dhillon B."/>
            <person name="Glaser F."/>
            <person name="Hesse C.N."/>
            <person name="Kosti I."/>
            <person name="LaButti K."/>
            <person name="Lindquist E.A."/>
            <person name="Lucas S."/>
            <person name="Salamov A.A."/>
            <person name="Bradshaw R.E."/>
            <person name="Ciuffetti L."/>
            <person name="Hamelin R.C."/>
            <person name="Kema G.H.J."/>
            <person name="Lawrence C."/>
            <person name="Scott J.A."/>
            <person name="Spatafora J.W."/>
            <person name="Turgeon B.G."/>
            <person name="de Wit P.J.G.M."/>
            <person name="Zhong S."/>
            <person name="Goodwin S.B."/>
            <person name="Grigoriev I.V."/>
        </authorList>
    </citation>
    <scope>NUCLEOTIDE SEQUENCE [LARGE SCALE GENOMIC DNA]</scope>
    <source>
        <strain evidence="1 2">UAMH 10762</strain>
    </source>
</reference>
<dbReference type="KEGG" id="bcom:BAUCODRAFT_61585"/>